<dbReference type="Gene3D" id="3.40.50.1820">
    <property type="entry name" value="alpha/beta hydrolase"/>
    <property type="match status" value="1"/>
</dbReference>
<dbReference type="Proteomes" id="UP000239504">
    <property type="component" value="Unassembled WGS sequence"/>
</dbReference>
<organism evidence="5 6">
    <name type="scientific">Hyphococcus luteus</name>
    <dbReference type="NCBI Taxonomy" id="2058213"/>
    <lineage>
        <taxon>Bacteria</taxon>
        <taxon>Pseudomonadati</taxon>
        <taxon>Pseudomonadota</taxon>
        <taxon>Alphaproteobacteria</taxon>
        <taxon>Parvularculales</taxon>
        <taxon>Parvularculaceae</taxon>
        <taxon>Hyphococcus</taxon>
    </lineage>
</organism>
<proteinExistence type="inferred from homology"/>
<evidence type="ECO:0000256" key="2">
    <source>
        <dbReference type="ARBA" id="ARBA00022801"/>
    </source>
</evidence>
<dbReference type="RefSeq" id="WP_104828813.1">
    <property type="nucleotide sequence ID" value="NZ_PJCH01000003.1"/>
</dbReference>
<dbReference type="InterPro" id="IPR029058">
    <property type="entry name" value="AB_hydrolase_fold"/>
</dbReference>
<dbReference type="EMBL" id="PJCH01000003">
    <property type="protein sequence ID" value="PQA89175.1"/>
    <property type="molecule type" value="Genomic_DNA"/>
</dbReference>
<dbReference type="InterPro" id="IPR013094">
    <property type="entry name" value="AB_hydrolase_3"/>
</dbReference>
<keyword evidence="2" id="KW-0378">Hydrolase</keyword>
<comment type="caution">
    <text evidence="5">The sequence shown here is derived from an EMBL/GenBank/DDBJ whole genome shotgun (WGS) entry which is preliminary data.</text>
</comment>
<evidence type="ECO:0000313" key="5">
    <source>
        <dbReference type="EMBL" id="PQA89175.1"/>
    </source>
</evidence>
<accession>A0A2S7K9J6</accession>
<evidence type="ECO:0000313" key="6">
    <source>
        <dbReference type="Proteomes" id="UP000239504"/>
    </source>
</evidence>
<protein>
    <submittedName>
        <fullName evidence="5">Arylesterase</fullName>
    </submittedName>
</protein>
<evidence type="ECO:0000256" key="1">
    <source>
        <dbReference type="ARBA" id="ARBA00010515"/>
    </source>
</evidence>
<name>A0A2S7K9J6_9PROT</name>
<feature type="active site" evidence="3">
    <location>
        <position position="160"/>
    </location>
</feature>
<gene>
    <name evidence="5" type="ORF">CW354_04300</name>
</gene>
<sequence length="316" mass="34307">MTSRPLVDPELLALLDAFPDAPLNRETLEETRARSEEMFALRAMTDQDVKRREEKIPGPSGAPDVRVLVYTPVKDARPAPALLHIHGGGYVVGAPEMSEATNAAISEKFGAVVVSVDYRLAPEHPFPAPLDDCHAALRWIHENADALGVDAKRISIAGDSAGGGLAAALAQRARDEGAYPVCSQHLNCPMLDDRTGTPEAPRDPLVGEFFWTREKNRFGWASYLGETVPQTPYASPARAENLEGLAPAWIAIGALDLFLDEDMDYARRLAAAGVPVDLEVYAGAYHGFQLAPEAGVSKRAARDYFDSFKRAWKKSA</sequence>
<comment type="similarity">
    <text evidence="1">Belongs to the 'GDXG' lipolytic enzyme family.</text>
</comment>
<evidence type="ECO:0000259" key="4">
    <source>
        <dbReference type="Pfam" id="PF07859"/>
    </source>
</evidence>
<dbReference type="PROSITE" id="PS01174">
    <property type="entry name" value="LIPASE_GDXG_SER"/>
    <property type="match status" value="1"/>
</dbReference>
<dbReference type="PANTHER" id="PTHR48081:SF8">
    <property type="entry name" value="ALPHA_BETA HYDROLASE FOLD-3 DOMAIN-CONTAINING PROTEIN-RELATED"/>
    <property type="match status" value="1"/>
</dbReference>
<dbReference type="InterPro" id="IPR050300">
    <property type="entry name" value="GDXG_lipolytic_enzyme"/>
</dbReference>
<feature type="domain" description="Alpha/beta hydrolase fold-3" evidence="4">
    <location>
        <begin position="82"/>
        <end position="289"/>
    </location>
</feature>
<dbReference type="SUPFAM" id="SSF53474">
    <property type="entry name" value="alpha/beta-Hydrolases"/>
    <property type="match status" value="1"/>
</dbReference>
<dbReference type="GO" id="GO:0016787">
    <property type="term" value="F:hydrolase activity"/>
    <property type="evidence" value="ECO:0007669"/>
    <property type="project" value="UniProtKB-KW"/>
</dbReference>
<dbReference type="Pfam" id="PF07859">
    <property type="entry name" value="Abhydrolase_3"/>
    <property type="match status" value="1"/>
</dbReference>
<keyword evidence="6" id="KW-1185">Reference proteome</keyword>
<dbReference type="PANTHER" id="PTHR48081">
    <property type="entry name" value="AB HYDROLASE SUPERFAMILY PROTEIN C4A8.06C"/>
    <property type="match status" value="1"/>
</dbReference>
<dbReference type="AlphaFoldDB" id="A0A2S7K9J6"/>
<dbReference type="InterPro" id="IPR033140">
    <property type="entry name" value="Lipase_GDXG_put_SER_AS"/>
</dbReference>
<reference evidence="5 6" key="1">
    <citation type="submission" date="2017-12" db="EMBL/GenBank/DDBJ databases">
        <authorList>
            <person name="Hurst M.R.H."/>
        </authorList>
    </citation>
    <scope>NUCLEOTIDE SEQUENCE [LARGE SCALE GENOMIC DNA]</scope>
    <source>
        <strain evidence="5 6">SY-3-19</strain>
    </source>
</reference>
<evidence type="ECO:0000256" key="3">
    <source>
        <dbReference type="PROSITE-ProRule" id="PRU10038"/>
    </source>
</evidence>
<dbReference type="OrthoDB" id="9806180at2"/>